<dbReference type="SUPFAM" id="SSF56801">
    <property type="entry name" value="Acetyl-CoA synthetase-like"/>
    <property type="match status" value="1"/>
</dbReference>
<organism evidence="1 2">
    <name type="scientific">Natrialba taiwanensis DSM 12281</name>
    <dbReference type="NCBI Taxonomy" id="1230458"/>
    <lineage>
        <taxon>Archaea</taxon>
        <taxon>Methanobacteriati</taxon>
        <taxon>Methanobacteriota</taxon>
        <taxon>Stenosarchaea group</taxon>
        <taxon>Halobacteria</taxon>
        <taxon>Halobacteriales</taxon>
        <taxon>Natrialbaceae</taxon>
        <taxon>Natrialba</taxon>
    </lineage>
</organism>
<dbReference type="OrthoDB" id="205088at2157"/>
<proteinExistence type="predicted"/>
<comment type="caution">
    <text evidence="1">The sequence shown here is derived from an EMBL/GenBank/DDBJ whole genome shotgun (WGS) entry which is preliminary data.</text>
</comment>
<name>M0ABV2_9EURY</name>
<dbReference type="STRING" id="1230458.C484_03339"/>
<dbReference type="EMBL" id="AOIL01000012">
    <property type="protein sequence ID" value="ELY95989.1"/>
    <property type="molecule type" value="Genomic_DNA"/>
</dbReference>
<reference evidence="1 2" key="1">
    <citation type="journal article" date="2014" name="PLoS Genet.">
        <title>Phylogenetically driven sequencing of extremely halophilic archaea reveals strategies for static and dynamic osmo-response.</title>
        <authorList>
            <person name="Becker E.A."/>
            <person name="Seitzer P.M."/>
            <person name="Tritt A."/>
            <person name="Larsen D."/>
            <person name="Krusor M."/>
            <person name="Yao A.I."/>
            <person name="Wu D."/>
            <person name="Madern D."/>
            <person name="Eisen J.A."/>
            <person name="Darling A.E."/>
            <person name="Facciotti M.T."/>
        </authorList>
    </citation>
    <scope>NUCLEOTIDE SEQUENCE [LARGE SCALE GENOMIC DNA]</scope>
    <source>
        <strain evidence="1 2">DSM 12281</strain>
    </source>
</reference>
<dbReference type="RefSeq" id="WP_006824550.1">
    <property type="nucleotide sequence ID" value="NZ_AOIL01000012.1"/>
</dbReference>
<dbReference type="AlphaFoldDB" id="M0ABV2"/>
<sequence length="254" mass="26902">MTERVATVDELFGRDRRGDRTVLVDGTGREFDAHWLCTTTWKAGNFLRHAGVHEGTTVGVVGSGPLALLACFGTTLLGGKTHFEPPADLGDADDLQALVAPVDDIEAGRYDLPRGTGKLGYGDEPTTPGVRHFDAGLWSENPSFPPQMLDPDTALLTDGEQTVSHASALETARAVIDEFELEAGKRVVVRESLADPRVAVAGVLAPLLAKAVVVLPADGDPPELAPADERGAIAVSRTTRPERIQVDPATISLL</sequence>
<evidence type="ECO:0000313" key="1">
    <source>
        <dbReference type="EMBL" id="ELY95989.1"/>
    </source>
</evidence>
<evidence type="ECO:0008006" key="3">
    <source>
        <dbReference type="Google" id="ProtNLM"/>
    </source>
</evidence>
<keyword evidence="2" id="KW-1185">Reference proteome</keyword>
<dbReference type="PATRIC" id="fig|1230458.4.peg.665"/>
<protein>
    <recommendedName>
        <fullName evidence="3">Acetyl-CoA synthetase</fullName>
    </recommendedName>
</protein>
<dbReference type="Proteomes" id="UP000011648">
    <property type="component" value="Unassembled WGS sequence"/>
</dbReference>
<gene>
    <name evidence="1" type="ORF">C484_03339</name>
</gene>
<accession>M0ABV2</accession>
<evidence type="ECO:0000313" key="2">
    <source>
        <dbReference type="Proteomes" id="UP000011648"/>
    </source>
</evidence>